<comment type="similarity">
    <text evidence="1">Belongs to the oxoprolinase family.</text>
</comment>
<sequence>MSSVSSFSSVDCAAADSAHSGQWQFWVDRGGTFTDIVALTPAGELITHKLLSENPQHYADAAVEGIRQLQARYPQYDSAIASVKMGTTVATNALLERKGARTLLCISKGLRDQLRIGYQTRPDIFAIHIAQPEPLYERVYEVPERILADGTVDYPLDEETLLVQLIEARSLGYDSIAVVLMHAYKYPQHEIRIGDIARQLGFKQISLSHRVSPLIKLVPRGDTTVADAYLSPVLRRYVNQVEQALPPTSLQFMQSNGGLCAAQNFQGKDAILSGPAGGVVGMVRTAQADGFNRIVGFDMGGTSTDVSHFNGTLNNDLERETLTEVNGVKLRVPMMNIHTVAAGGGSLVHFSAGRFQVGPESAGSYPGPACYRNGGPLTVTDCNVLLGKLQPQHFPYVFGPEQNQPLDAGIVRQKFSELAMQIRNDSGQEYSPEEIAAGFLRIAVNNMAAAVKKISVQRGYDIRDYVLNAFGGAGAQHACLVAAELNIKQVYLHPLAGVLSAFGIGLAEQRWLGEDAVEIPLTDAAALTCAEEKFAALMQQADFTPDKEKPVQELRRAYLRYEGSDTQLLVSFADAAGMRAEFEQHHQQLFGFISAHKSLRLDAVQLELVAAGNSAPAIPFASGEQTAQENAQLYLGGQWHSVPVLARAQLAAGFAATGPLLLTDANSTIVVEPGWQLEVLTSGALLLTDQGEELPAAASGLAQRDPVTLEIFNNLFMSVAEQMGFVLEKTASSVNIKERLDFSCALFDGHGELVANAPHIPVHLGSMSESIKVVMQGHTDMRPDDAFVLNTPYNGGTHLPDVTVVKPVFIRPFTAGNKADFYVAARGHHADIGGITPGSMPAESTHIDEEGVLLDNLILMRDGQLKEQEIRKVLAAATYPARNPDQNIADLMAQLAACEKGAVELQRLCTTYGLPQVTAYMQHVMDNAEQTLRECLADLPSGEFSAQMDDGTCFNVRIEVDRQQRHATVDFSGTQYRAEQKQHPGNFNAPTSVVMAAVLYSFRALVAKPMPLNAGFFRALTVKVPQASIIAPQYPAAVVSGNVETAQYLVDVVMGALGLMAGCQGTNNNFTFGNQQLQYYETLCGGIGASAQGDGASAVHSHMTNSRLTDPEILEQRFPVVLDWFHVRPQSGGAGKYAGGNGVERHIRFLQPMRANIISGHRQIAPHGLQGGGDGKPGVNFVLRHQGRMQRLSGCACVELEAGDLFCIHTPGGGGFGAAAEG</sequence>
<dbReference type="InterPro" id="IPR008040">
    <property type="entry name" value="Hydant_A_N"/>
</dbReference>
<evidence type="ECO:0000259" key="2">
    <source>
        <dbReference type="Pfam" id="PF01968"/>
    </source>
</evidence>
<dbReference type="PANTHER" id="PTHR11365">
    <property type="entry name" value="5-OXOPROLINASE RELATED"/>
    <property type="match status" value="1"/>
</dbReference>
<dbReference type="Proteomes" id="UP001065322">
    <property type="component" value="Chromosome"/>
</dbReference>
<feature type="domain" description="Hydantoinase A/oxoprolinase" evidence="2">
    <location>
        <begin position="220"/>
        <end position="510"/>
    </location>
</feature>
<evidence type="ECO:0000259" key="4">
    <source>
        <dbReference type="Pfam" id="PF05378"/>
    </source>
</evidence>
<dbReference type="Pfam" id="PF01968">
    <property type="entry name" value="Hydantoinase_A"/>
    <property type="match status" value="1"/>
</dbReference>
<dbReference type="InterPro" id="IPR002821">
    <property type="entry name" value="Hydantoinase_A"/>
</dbReference>
<evidence type="ECO:0000259" key="3">
    <source>
        <dbReference type="Pfam" id="PF02538"/>
    </source>
</evidence>
<feature type="domain" description="Hydantoinase B/oxoprolinase" evidence="3">
    <location>
        <begin position="705"/>
        <end position="1218"/>
    </location>
</feature>
<accession>A0ABY6ABT1</accession>
<feature type="domain" description="Hydantoinase/oxoprolinase N-terminal" evidence="4">
    <location>
        <begin position="25"/>
        <end position="200"/>
    </location>
</feature>
<reference evidence="6" key="1">
    <citation type="submission" date="2020-06" db="EMBL/GenBank/DDBJ databases">
        <title>Thalassolituus marinus alknpb1M-1, a hydrocarbon-degrading bacterium isolated from the deep-sea overlying water using an in-situ strategy from the South China Sea basin.</title>
        <authorList>
            <person name="Dong C."/>
            <person name="Chen Y."/>
            <person name="Shao Z."/>
        </authorList>
    </citation>
    <scope>NUCLEOTIDE SEQUENCE [LARGE SCALE GENOMIC DNA]</scope>
    <source>
        <strain evidence="6">alknpb1M-1</strain>
    </source>
</reference>
<protein>
    <submittedName>
        <fullName evidence="5">Hydantoinase B/oxoprolinase family protein</fullName>
    </submittedName>
</protein>
<dbReference type="EMBL" id="CP054475">
    <property type="protein sequence ID" value="UXD88489.1"/>
    <property type="molecule type" value="Genomic_DNA"/>
</dbReference>
<organism evidence="5 6">
    <name type="scientific">Thalassolituus hydrocarboniclasticus</name>
    <dbReference type="NCBI Taxonomy" id="2742796"/>
    <lineage>
        <taxon>Bacteria</taxon>
        <taxon>Pseudomonadati</taxon>
        <taxon>Pseudomonadota</taxon>
        <taxon>Gammaproteobacteria</taxon>
        <taxon>Oceanospirillales</taxon>
        <taxon>Oceanospirillaceae</taxon>
        <taxon>Thalassolituus</taxon>
    </lineage>
</organism>
<gene>
    <name evidence="5" type="ORF">HUF19_14100</name>
</gene>
<keyword evidence="6" id="KW-1185">Reference proteome</keyword>
<name>A0ABY6ABT1_9GAMM</name>
<dbReference type="InterPro" id="IPR045079">
    <property type="entry name" value="Oxoprolinase-like"/>
</dbReference>
<evidence type="ECO:0000256" key="1">
    <source>
        <dbReference type="ARBA" id="ARBA00010403"/>
    </source>
</evidence>
<evidence type="ECO:0000313" key="6">
    <source>
        <dbReference type="Proteomes" id="UP001065322"/>
    </source>
</evidence>
<dbReference type="Pfam" id="PF05378">
    <property type="entry name" value="Hydant_A_N"/>
    <property type="match status" value="1"/>
</dbReference>
<evidence type="ECO:0000313" key="5">
    <source>
        <dbReference type="EMBL" id="UXD88489.1"/>
    </source>
</evidence>
<dbReference type="Pfam" id="PF02538">
    <property type="entry name" value="Hydantoinase_B"/>
    <property type="match status" value="1"/>
</dbReference>
<dbReference type="PANTHER" id="PTHR11365:SF23">
    <property type="entry name" value="HYPOTHETICAL 5-OXOPROLINASE (EUROFUNG)-RELATED"/>
    <property type="match status" value="1"/>
</dbReference>
<dbReference type="InterPro" id="IPR003692">
    <property type="entry name" value="Hydantoinase_B"/>
</dbReference>
<dbReference type="RefSeq" id="WP_260997221.1">
    <property type="nucleotide sequence ID" value="NZ_CP054475.1"/>
</dbReference>
<proteinExistence type="inferred from homology"/>